<organism evidence="2 3">
    <name type="scientific">Candidatus Methanolliviera hydrocarbonicum</name>
    <dbReference type="NCBI Taxonomy" id="2491085"/>
    <lineage>
        <taxon>Archaea</taxon>
        <taxon>Methanobacteriati</taxon>
        <taxon>Methanobacteriota</taxon>
        <taxon>Candidatus Methanoliparia</taxon>
        <taxon>Candidatus Methanoliparales</taxon>
        <taxon>Candidatus Methanollivieraceae</taxon>
        <taxon>Candidatus Methanolliviera</taxon>
    </lineage>
</organism>
<dbReference type="Gene3D" id="2.60.120.10">
    <property type="entry name" value="Jelly Rolls"/>
    <property type="match status" value="1"/>
</dbReference>
<dbReference type="PANTHER" id="PTHR37694:SF1">
    <property type="entry name" value="SLR8022 PROTEIN"/>
    <property type="match status" value="1"/>
</dbReference>
<dbReference type="Pfam" id="PF07883">
    <property type="entry name" value="Cupin_2"/>
    <property type="match status" value="1"/>
</dbReference>
<evidence type="ECO:0000313" key="2">
    <source>
        <dbReference type="EMBL" id="RZN69316.1"/>
    </source>
</evidence>
<comment type="caution">
    <text evidence="2">The sequence shown here is derived from an EMBL/GenBank/DDBJ whole genome shotgun (WGS) entry which is preliminary data.</text>
</comment>
<dbReference type="SUPFAM" id="SSF51182">
    <property type="entry name" value="RmlC-like cupins"/>
    <property type="match status" value="1"/>
</dbReference>
<dbReference type="EMBL" id="RXIL01000081">
    <property type="protein sequence ID" value="RZN69316.1"/>
    <property type="molecule type" value="Genomic_DNA"/>
</dbReference>
<evidence type="ECO:0000313" key="3">
    <source>
        <dbReference type="Proteomes" id="UP000320766"/>
    </source>
</evidence>
<dbReference type="PANTHER" id="PTHR37694">
    <property type="entry name" value="SLR8022 PROTEIN"/>
    <property type="match status" value="1"/>
</dbReference>
<gene>
    <name evidence="2" type="ORF">EF807_04685</name>
</gene>
<dbReference type="CDD" id="cd02230">
    <property type="entry name" value="cupin_HP0902-like"/>
    <property type="match status" value="1"/>
</dbReference>
<sequence>MVHNKEQTSMEKLVAQAIRLTDLADYQKGSVVSRTIIDKKMGTVTFFAFDEGQGLSEHTVPFDALVYLLEGEAEIVISGKLIYLKEGEMIIMPANQPHALRAVKNFKMILTMIRS</sequence>
<dbReference type="AlphaFoldDB" id="A0A520KXQ0"/>
<dbReference type="InterPro" id="IPR011051">
    <property type="entry name" value="RmlC_Cupin_sf"/>
</dbReference>
<proteinExistence type="predicted"/>
<protein>
    <submittedName>
        <fullName evidence="2">Cupin domain-containing protein</fullName>
    </submittedName>
</protein>
<reference evidence="2 3" key="1">
    <citation type="journal article" date="2019" name="Nat. Microbiol.">
        <title>Wide diversity of methane and short-chain alkane metabolisms in uncultured archaea.</title>
        <authorList>
            <person name="Borrel G."/>
            <person name="Adam P.S."/>
            <person name="McKay L.J."/>
            <person name="Chen L.X."/>
            <person name="Sierra-Garcia I.N."/>
            <person name="Sieber C.M."/>
            <person name="Letourneur Q."/>
            <person name="Ghozlane A."/>
            <person name="Andersen G.L."/>
            <person name="Li W.J."/>
            <person name="Hallam S.J."/>
            <person name="Muyzer G."/>
            <person name="de Oliveira V.M."/>
            <person name="Inskeep W.P."/>
            <person name="Banfield J.F."/>
            <person name="Gribaldo S."/>
        </authorList>
    </citation>
    <scope>NUCLEOTIDE SEQUENCE [LARGE SCALE GENOMIC DNA]</scope>
    <source>
        <strain evidence="2">NM1b</strain>
    </source>
</reference>
<accession>A0A520KXQ0</accession>
<feature type="domain" description="Cupin type-2" evidence="1">
    <location>
        <begin position="48"/>
        <end position="113"/>
    </location>
</feature>
<dbReference type="Proteomes" id="UP000320766">
    <property type="component" value="Unassembled WGS sequence"/>
</dbReference>
<evidence type="ECO:0000259" key="1">
    <source>
        <dbReference type="Pfam" id="PF07883"/>
    </source>
</evidence>
<dbReference type="InterPro" id="IPR014710">
    <property type="entry name" value="RmlC-like_jellyroll"/>
</dbReference>
<dbReference type="InterPro" id="IPR013096">
    <property type="entry name" value="Cupin_2"/>
</dbReference>
<name>A0A520KXQ0_9EURY</name>